<evidence type="ECO:0000313" key="3">
    <source>
        <dbReference type="EMBL" id="CAG9106282.1"/>
    </source>
</evidence>
<keyword evidence="1" id="KW-0732">Signal</keyword>
<dbReference type="AlphaFoldDB" id="A0A1I7RLT1"/>
<evidence type="ECO:0000313" key="5">
    <source>
        <dbReference type="Proteomes" id="UP000659654"/>
    </source>
</evidence>
<dbReference type="WBParaSite" id="BXY_0166600.1">
    <property type="protein sequence ID" value="BXY_0166600.1"/>
    <property type="gene ID" value="BXY_0166600"/>
</dbReference>
<sequence>MLTLFVFTVLTSLVAAERFAVSGRVYCPLDEPLDPYTIGRVQIYEHDSLPLDQHDFMGETELSQNEFHNIIFDESEVTGIQPLAVVLHDCHEQLRLERNRPRKSGCKAVTEHFFDAPQGNEIFLEIDLRNQLSSLHCQGNSNRIAFAFNDDVEGSGENGENWSHLERILNMTKEHFSELNNETHV</sequence>
<reference evidence="3" key="2">
    <citation type="submission" date="2020-08" db="EMBL/GenBank/DDBJ databases">
        <authorList>
            <person name="Kikuchi T."/>
        </authorList>
    </citation>
    <scope>NUCLEOTIDE SEQUENCE</scope>
    <source>
        <strain evidence="2">Ka4C1</strain>
    </source>
</reference>
<evidence type="ECO:0000256" key="1">
    <source>
        <dbReference type="SAM" id="SignalP"/>
    </source>
</evidence>
<evidence type="ECO:0000313" key="4">
    <source>
        <dbReference type="Proteomes" id="UP000095284"/>
    </source>
</evidence>
<dbReference type="InterPro" id="IPR038479">
    <property type="entry name" value="Transthyretin-like_sf"/>
</dbReference>
<accession>A0A1I7RLT1</accession>
<dbReference type="Gene3D" id="2.60.40.3330">
    <property type="match status" value="1"/>
</dbReference>
<proteinExistence type="predicted"/>
<keyword evidence="5" id="KW-1185">Reference proteome</keyword>
<reference evidence="6" key="1">
    <citation type="submission" date="2016-11" db="UniProtKB">
        <authorList>
            <consortium name="WormBaseParasite"/>
        </authorList>
    </citation>
    <scope>IDENTIFICATION</scope>
</reference>
<dbReference type="Proteomes" id="UP000659654">
    <property type="component" value="Unassembled WGS sequence"/>
</dbReference>
<dbReference type="OrthoDB" id="10425291at2759"/>
<dbReference type="EMBL" id="CAJFCV020000003">
    <property type="protein sequence ID" value="CAG9106282.1"/>
    <property type="molecule type" value="Genomic_DNA"/>
</dbReference>
<evidence type="ECO:0000313" key="6">
    <source>
        <dbReference type="WBParaSite" id="BXY_0166600.1"/>
    </source>
</evidence>
<protein>
    <submittedName>
        <fullName evidence="2">(pine wood nematode) hypothetical protein</fullName>
    </submittedName>
</protein>
<dbReference type="EMBL" id="CAJFDI010000003">
    <property type="protein sequence ID" value="CAD5220283.1"/>
    <property type="molecule type" value="Genomic_DNA"/>
</dbReference>
<organism evidence="4 6">
    <name type="scientific">Bursaphelenchus xylophilus</name>
    <name type="common">Pinewood nematode worm</name>
    <name type="synonym">Aphelenchoides xylophilus</name>
    <dbReference type="NCBI Taxonomy" id="6326"/>
    <lineage>
        <taxon>Eukaryota</taxon>
        <taxon>Metazoa</taxon>
        <taxon>Ecdysozoa</taxon>
        <taxon>Nematoda</taxon>
        <taxon>Chromadorea</taxon>
        <taxon>Rhabditida</taxon>
        <taxon>Tylenchina</taxon>
        <taxon>Tylenchomorpha</taxon>
        <taxon>Aphelenchoidea</taxon>
        <taxon>Aphelenchoididae</taxon>
        <taxon>Bursaphelenchus</taxon>
    </lineage>
</organism>
<feature type="signal peptide" evidence="1">
    <location>
        <begin position="1"/>
        <end position="16"/>
    </location>
</feature>
<feature type="chain" id="PRO_5035399450" evidence="1">
    <location>
        <begin position="17"/>
        <end position="185"/>
    </location>
</feature>
<dbReference type="Proteomes" id="UP000095284">
    <property type="component" value="Unplaced"/>
</dbReference>
<dbReference type="Proteomes" id="UP000582659">
    <property type="component" value="Unassembled WGS sequence"/>
</dbReference>
<name>A0A1I7RLT1_BURXY</name>
<gene>
    <name evidence="2" type="ORF">BXYJ_LOCUS6101</name>
</gene>
<evidence type="ECO:0000313" key="2">
    <source>
        <dbReference type="EMBL" id="CAD5220283.1"/>
    </source>
</evidence>